<dbReference type="EMBL" id="PUHR01000084">
    <property type="protein sequence ID" value="KAG0667992.1"/>
    <property type="molecule type" value="Genomic_DNA"/>
</dbReference>
<dbReference type="AlphaFoldDB" id="A0A9P7BB28"/>
<reference evidence="1 2" key="1">
    <citation type="submission" date="2020-11" db="EMBL/GenBank/DDBJ databases">
        <title>Kefir isolates.</title>
        <authorList>
            <person name="Marcisauskas S."/>
            <person name="Kim Y."/>
            <person name="Blasche S."/>
        </authorList>
    </citation>
    <scope>NUCLEOTIDE SEQUENCE [LARGE SCALE GENOMIC DNA]</scope>
    <source>
        <strain evidence="1 2">OG2</strain>
    </source>
</reference>
<accession>A0A9P7BB28</accession>
<keyword evidence="2" id="KW-1185">Reference proteome</keyword>
<dbReference type="Proteomes" id="UP000750334">
    <property type="component" value="Unassembled WGS sequence"/>
</dbReference>
<dbReference type="OrthoDB" id="4071344at2759"/>
<gene>
    <name evidence="1" type="ORF">C6P45_005176</name>
</gene>
<sequence length="334" mass="39865">MDVIEKNDSIILKGTNFKSKPVFSSYRYPKFDRLIRLLKLKYGESISDGQPIKGRENIYWNEVETQKSKPVPIPLQPYYSPFYYSMLLVVGSDDSDTLVLTSPMAENVRDLFGYSTRSRKLFGYRRQSRKEENYDDMLRHIEDEAEFVHLTYNCSIRKMDKGWKGTVHLRERDTVELYVVPKPLEYFPMLFINCSMDNIRSLYDNITTLMISKYIPFEYCPYVFTCVIFRPILFNILNNRVEYRQRLPGIDVTDEEFVMRRREWLSRVARFMVSDCKCRSNTEVLPTVSSTFIYRWQNLEELFFNYNFCNYPFSSPRYTPNHCTCKECSKKTTE</sequence>
<protein>
    <submittedName>
        <fullName evidence="1">Uncharacterized protein</fullName>
    </submittedName>
</protein>
<evidence type="ECO:0000313" key="2">
    <source>
        <dbReference type="Proteomes" id="UP000750334"/>
    </source>
</evidence>
<proteinExistence type="predicted"/>
<evidence type="ECO:0000313" key="1">
    <source>
        <dbReference type="EMBL" id="KAG0667992.1"/>
    </source>
</evidence>
<name>A0A9P7BB28_MAUEX</name>
<organism evidence="1 2">
    <name type="scientific">Maudiozyma exigua</name>
    <name type="common">Yeast</name>
    <name type="synonym">Kazachstania exigua</name>
    <dbReference type="NCBI Taxonomy" id="34358"/>
    <lineage>
        <taxon>Eukaryota</taxon>
        <taxon>Fungi</taxon>
        <taxon>Dikarya</taxon>
        <taxon>Ascomycota</taxon>
        <taxon>Saccharomycotina</taxon>
        <taxon>Saccharomycetes</taxon>
        <taxon>Saccharomycetales</taxon>
        <taxon>Saccharomycetaceae</taxon>
        <taxon>Maudiozyma</taxon>
    </lineage>
</organism>
<comment type="caution">
    <text evidence="1">The sequence shown here is derived from an EMBL/GenBank/DDBJ whole genome shotgun (WGS) entry which is preliminary data.</text>
</comment>